<feature type="transmembrane region" description="Helical" evidence="1">
    <location>
        <begin position="130"/>
        <end position="156"/>
    </location>
</feature>
<feature type="transmembrane region" description="Helical" evidence="1">
    <location>
        <begin position="103"/>
        <end position="124"/>
    </location>
</feature>
<evidence type="ECO:0000313" key="3">
    <source>
        <dbReference type="Proteomes" id="UP000824262"/>
    </source>
</evidence>
<comment type="caution">
    <text evidence="2">The sequence shown here is derived from an EMBL/GenBank/DDBJ whole genome shotgun (WGS) entry which is preliminary data.</text>
</comment>
<dbReference type="PIRSF" id="PIRSF031501">
    <property type="entry name" value="QueT"/>
    <property type="match status" value="1"/>
</dbReference>
<evidence type="ECO:0000313" key="2">
    <source>
        <dbReference type="EMBL" id="HIQ78475.1"/>
    </source>
</evidence>
<dbReference type="EMBL" id="DVGA01000043">
    <property type="protein sequence ID" value="HIQ78475.1"/>
    <property type="molecule type" value="Genomic_DNA"/>
</dbReference>
<dbReference type="AlphaFoldDB" id="A0A9D0ZDR8"/>
<organism evidence="2 3">
    <name type="scientific">Candidatus Scatomorpha intestinavium</name>
    <dbReference type="NCBI Taxonomy" id="2840922"/>
    <lineage>
        <taxon>Bacteria</taxon>
        <taxon>Bacillati</taxon>
        <taxon>Bacillota</taxon>
        <taxon>Clostridia</taxon>
        <taxon>Eubacteriales</taxon>
        <taxon>Candidatus Scatomorpha</taxon>
    </lineage>
</organism>
<feature type="transmembrane region" description="Helical" evidence="1">
    <location>
        <begin position="12"/>
        <end position="33"/>
    </location>
</feature>
<name>A0A9D0ZDR8_9FIRM</name>
<sequence>MNSSVKNLASAAVVGAAYAALTMLLAPISFGLVQFRVSEALCILPAFLPSASWGLWAGCALVNFMSGYGVPDIVFGSFATLMASLCIARIARGHSPMLGWWRCLAVCAMPVIWNGPIVGGVIAWSTGAFWAALPLSAAQIAVEEAAVMVILGLPLLRLLPRSRAFTHALARVQ</sequence>
<evidence type="ECO:0000256" key="1">
    <source>
        <dbReference type="SAM" id="Phobius"/>
    </source>
</evidence>
<reference evidence="2" key="1">
    <citation type="submission" date="2020-10" db="EMBL/GenBank/DDBJ databases">
        <authorList>
            <person name="Gilroy R."/>
        </authorList>
    </citation>
    <scope>NUCLEOTIDE SEQUENCE</scope>
    <source>
        <strain evidence="2">ChiBcolR7-354</strain>
    </source>
</reference>
<dbReference type="Pfam" id="PF06177">
    <property type="entry name" value="QueT"/>
    <property type="match status" value="1"/>
</dbReference>
<protein>
    <submittedName>
        <fullName evidence="2">QueT transporter family protein</fullName>
    </submittedName>
</protein>
<proteinExistence type="predicted"/>
<feature type="transmembrane region" description="Helical" evidence="1">
    <location>
        <begin position="40"/>
        <end position="67"/>
    </location>
</feature>
<dbReference type="PANTHER" id="PTHR40044">
    <property type="entry name" value="INTEGRAL MEMBRANE PROTEIN-RELATED"/>
    <property type="match status" value="1"/>
</dbReference>
<dbReference type="Proteomes" id="UP000824262">
    <property type="component" value="Unassembled WGS sequence"/>
</dbReference>
<keyword evidence="1" id="KW-1133">Transmembrane helix</keyword>
<feature type="transmembrane region" description="Helical" evidence="1">
    <location>
        <begin position="73"/>
        <end position="91"/>
    </location>
</feature>
<reference evidence="2" key="2">
    <citation type="journal article" date="2021" name="PeerJ">
        <title>Extensive microbial diversity within the chicken gut microbiome revealed by metagenomics and culture.</title>
        <authorList>
            <person name="Gilroy R."/>
            <person name="Ravi A."/>
            <person name="Getino M."/>
            <person name="Pursley I."/>
            <person name="Horton D.L."/>
            <person name="Alikhan N.F."/>
            <person name="Baker D."/>
            <person name="Gharbi K."/>
            <person name="Hall N."/>
            <person name="Watson M."/>
            <person name="Adriaenssens E.M."/>
            <person name="Foster-Nyarko E."/>
            <person name="Jarju S."/>
            <person name="Secka A."/>
            <person name="Antonio M."/>
            <person name="Oren A."/>
            <person name="Chaudhuri R.R."/>
            <person name="La Ragione R."/>
            <person name="Hildebrand F."/>
            <person name="Pallen M.J."/>
        </authorList>
    </citation>
    <scope>NUCLEOTIDE SEQUENCE</scope>
    <source>
        <strain evidence="2">ChiBcolR7-354</strain>
    </source>
</reference>
<dbReference type="PANTHER" id="PTHR40044:SF1">
    <property type="entry name" value="INTEGRAL MEMBRANE PROTEIN"/>
    <property type="match status" value="1"/>
</dbReference>
<keyword evidence="1" id="KW-0812">Transmembrane</keyword>
<accession>A0A9D0ZDR8</accession>
<gene>
    <name evidence="2" type="ORF">IAB77_04380</name>
</gene>
<dbReference type="InterPro" id="IPR010387">
    <property type="entry name" value="QueT"/>
</dbReference>
<keyword evidence="1" id="KW-0472">Membrane</keyword>